<dbReference type="FunFam" id="1.10.390.10:FF:000003">
    <property type="entry name" value="Leukotriene A(4) hydrolase"/>
    <property type="match status" value="1"/>
</dbReference>
<dbReference type="PRINTS" id="PR00756">
    <property type="entry name" value="ALADIPTASE"/>
</dbReference>
<feature type="binding site" evidence="11">
    <location>
        <position position="318"/>
    </location>
    <ligand>
        <name>Zn(2+)</name>
        <dbReference type="ChEBI" id="CHEBI:29105"/>
        <note>catalytic</note>
    </ligand>
</feature>
<feature type="domain" description="Peptidase M1 leukotriene A4 hydrolase/aminopeptidase C-terminal" evidence="12">
    <location>
        <begin position="488"/>
        <end position="640"/>
    </location>
</feature>
<evidence type="ECO:0000256" key="6">
    <source>
        <dbReference type="ARBA" id="ARBA00022801"/>
    </source>
</evidence>
<dbReference type="GO" id="GO:0004177">
    <property type="term" value="F:aminopeptidase activity"/>
    <property type="evidence" value="ECO:0007669"/>
    <property type="project" value="TreeGrafter"/>
</dbReference>
<dbReference type="PANTHER" id="PTHR45726:SF3">
    <property type="entry name" value="LEUKOTRIENE A-4 HYDROLASE"/>
    <property type="match status" value="1"/>
</dbReference>
<dbReference type="CDD" id="cd09599">
    <property type="entry name" value="M1_LTA4H"/>
    <property type="match status" value="1"/>
</dbReference>
<dbReference type="InterPro" id="IPR016024">
    <property type="entry name" value="ARM-type_fold"/>
</dbReference>
<dbReference type="InterPro" id="IPR045357">
    <property type="entry name" value="Aminopeptidase_N-like_N"/>
</dbReference>
<feature type="active site" description="Proton donor" evidence="9">
    <location>
        <position position="401"/>
    </location>
</feature>
<dbReference type="SUPFAM" id="SSF48371">
    <property type="entry name" value="ARM repeat"/>
    <property type="match status" value="1"/>
</dbReference>
<feature type="binding site" evidence="11">
    <location>
        <position position="314"/>
    </location>
    <ligand>
        <name>Zn(2+)</name>
        <dbReference type="ChEBI" id="CHEBI:29105"/>
        <note>catalytic</note>
    </ligand>
</feature>
<dbReference type="FunFam" id="3.30.2010.30:FF:000001">
    <property type="entry name" value="Leukotriene A(4) hydrolase"/>
    <property type="match status" value="1"/>
</dbReference>
<dbReference type="Pfam" id="PF17900">
    <property type="entry name" value="Peptidase_M1_N"/>
    <property type="match status" value="1"/>
</dbReference>
<evidence type="ECO:0000256" key="9">
    <source>
        <dbReference type="PIRSR" id="PIRSR634015-1"/>
    </source>
</evidence>
<feature type="binding site" evidence="10">
    <location>
        <begin position="148"/>
        <end position="150"/>
    </location>
    <ligand>
        <name>a peptide</name>
        <dbReference type="ChEBI" id="CHEBI:60466"/>
    </ligand>
</feature>
<proteinExistence type="inferred from homology"/>
<evidence type="ECO:0000256" key="10">
    <source>
        <dbReference type="PIRSR" id="PIRSR634015-2"/>
    </source>
</evidence>
<dbReference type="EMBL" id="KI894033">
    <property type="protein sequence ID" value="OBR83444.1"/>
    <property type="molecule type" value="Genomic_DNA"/>
</dbReference>
<dbReference type="STRING" id="1296121.A0A1A6A060"/>
<evidence type="ECO:0000256" key="8">
    <source>
        <dbReference type="ARBA" id="ARBA00023049"/>
    </source>
</evidence>
<accession>A0A1A6A060</accession>
<dbReference type="Gene3D" id="2.60.40.1730">
    <property type="entry name" value="tricorn interacting facor f3 domain"/>
    <property type="match status" value="1"/>
</dbReference>
<keyword evidence="3" id="KW-0963">Cytoplasm</keyword>
<dbReference type="GO" id="GO:0005829">
    <property type="term" value="C:cytosol"/>
    <property type="evidence" value="ECO:0007669"/>
    <property type="project" value="TreeGrafter"/>
</dbReference>
<dbReference type="GO" id="GO:0006508">
    <property type="term" value="P:proteolysis"/>
    <property type="evidence" value="ECO:0007669"/>
    <property type="project" value="UniProtKB-KW"/>
</dbReference>
<evidence type="ECO:0000256" key="1">
    <source>
        <dbReference type="ARBA" id="ARBA00004496"/>
    </source>
</evidence>
<evidence type="ECO:0000313" key="13">
    <source>
        <dbReference type="EMBL" id="OBR83444.1"/>
    </source>
</evidence>
<keyword evidence="6 13" id="KW-0378">Hydrolase</keyword>
<comment type="subcellular location">
    <subcellularLocation>
        <location evidence="1">Cytoplasm</location>
    </subcellularLocation>
</comment>
<evidence type="ECO:0000256" key="11">
    <source>
        <dbReference type="PIRSR" id="PIRSR634015-3"/>
    </source>
</evidence>
<feature type="binding site" evidence="10">
    <location>
        <begin position="285"/>
        <end position="290"/>
    </location>
    <ligand>
        <name>a peptide</name>
        <dbReference type="ChEBI" id="CHEBI:60466"/>
    </ligand>
</feature>
<keyword evidence="5 11" id="KW-0479">Metal-binding</keyword>
<dbReference type="GO" id="GO:0008270">
    <property type="term" value="F:zinc ion binding"/>
    <property type="evidence" value="ECO:0007669"/>
    <property type="project" value="InterPro"/>
</dbReference>
<dbReference type="SMART" id="SM01263">
    <property type="entry name" value="Leuk-A4-hydro_C"/>
    <property type="match status" value="1"/>
</dbReference>
<organism evidence="13">
    <name type="scientific">Kwoniella dejecticola CBS 10117</name>
    <dbReference type="NCBI Taxonomy" id="1296121"/>
    <lineage>
        <taxon>Eukaryota</taxon>
        <taxon>Fungi</taxon>
        <taxon>Dikarya</taxon>
        <taxon>Basidiomycota</taxon>
        <taxon>Agaricomycotina</taxon>
        <taxon>Tremellomycetes</taxon>
        <taxon>Tremellales</taxon>
        <taxon>Cryptococcaceae</taxon>
        <taxon>Kwoniella</taxon>
    </lineage>
</organism>
<dbReference type="InterPro" id="IPR015211">
    <property type="entry name" value="Peptidase_M1_C"/>
</dbReference>
<dbReference type="PANTHER" id="PTHR45726">
    <property type="entry name" value="LEUKOTRIENE A-4 HYDROLASE"/>
    <property type="match status" value="1"/>
</dbReference>
<dbReference type="InterPro" id="IPR049980">
    <property type="entry name" value="LTA4H_cat"/>
</dbReference>
<evidence type="ECO:0000259" key="12">
    <source>
        <dbReference type="SMART" id="SM01263"/>
    </source>
</evidence>
<dbReference type="Gene3D" id="1.25.40.320">
    <property type="entry name" value="Peptidase M1, leukotriene A4 hydrolase/aminopeptidase C-terminal domain"/>
    <property type="match status" value="1"/>
</dbReference>
<dbReference type="GO" id="GO:0004301">
    <property type="term" value="F:epoxide hydrolase activity"/>
    <property type="evidence" value="ECO:0007669"/>
    <property type="project" value="TreeGrafter"/>
</dbReference>
<feature type="binding site" evidence="10">
    <location>
        <begin position="598"/>
        <end position="600"/>
    </location>
    <ligand>
        <name>a peptide</name>
        <dbReference type="ChEBI" id="CHEBI:60466"/>
    </ligand>
</feature>
<keyword evidence="4" id="KW-0645">Protease</keyword>
<feature type="binding site" evidence="11">
    <location>
        <position position="337"/>
    </location>
    <ligand>
        <name>Zn(2+)</name>
        <dbReference type="ChEBI" id="CHEBI:29105"/>
        <note>catalytic</note>
    </ligand>
</feature>
<dbReference type="VEuPathDB" id="FungiDB:I303_05723"/>
<dbReference type="InterPro" id="IPR001930">
    <property type="entry name" value="Peptidase_M1"/>
</dbReference>
<dbReference type="SUPFAM" id="SSF55486">
    <property type="entry name" value="Metalloproteases ('zincins'), catalytic domain"/>
    <property type="match status" value="1"/>
</dbReference>
<dbReference type="Gene3D" id="3.30.2010.30">
    <property type="match status" value="1"/>
</dbReference>
<dbReference type="InterPro" id="IPR027268">
    <property type="entry name" value="Peptidase_M4/M1_CTD_sf"/>
</dbReference>
<comment type="similarity">
    <text evidence="2">Belongs to the peptidase M1 family.</text>
</comment>
<dbReference type="FunFam" id="2.60.40.1730:FF:000004">
    <property type="entry name" value="Leukotriene A(4) hydrolase"/>
    <property type="match status" value="1"/>
</dbReference>
<sequence>MSFSPHFKRPSTPSSPFDKDGATLSNYLDVVTRHIDFRWEINWDTKTFHGYAELTMESKKEGVREVRLDTSYLDVRGVEIGGKGVEYSISERIEVMGQALKIVLPEPLNKGETTTIKVTYSTTKECTAVGWLEPAQTKSGKHPYLYSQAQAIHARSMIPCQDTPAIKATYEAKVVSGRGLEVLLSGQRKGVKDLGDGKREFSYSQPVGIPSYLIAIAAGELTHKSFDDLEGRHWQTGCWTEPLNMDKAYQEFKEDTANFVKTAEDLTSPYKFGVYDILFLPESFPYGGMENSCLTFATPTIIAGDKSQVDVVAHEISHSWFGNGIGCASWSHFWLNEGWTTYLERLIMRETHGELDRQLSYTVGRRGLVGDLERLNPRFQKLVIEYKEHEDPDEGYSQVPYEKGANFLLYLERTLGGLDNFIPYMKDYVRTFEGTSITTDQWREHLFHYFGQHKDAEELTRRLGKVDWDEWLHGSGPDLCVDIEYDDTLSKACYDLAARWDKARDGNVSGFSKDDIKDFSSTQTGNVEADIELVTVVFLDKLETYETLPPKVVASLDKLYGLGSTGNAEIGLRFFEVALKSGPEYAEAAAAWVINKGRMKFCRPVFRLLNEQTPELAKKTFLKHANFYHPIARKMIAKDLGVKVD</sequence>
<dbReference type="Pfam" id="PF01433">
    <property type="entry name" value="Peptidase_M1"/>
    <property type="match status" value="1"/>
</dbReference>
<dbReference type="AlphaFoldDB" id="A0A1A6A060"/>
<evidence type="ECO:0000256" key="7">
    <source>
        <dbReference type="ARBA" id="ARBA00022833"/>
    </source>
</evidence>
<dbReference type="SUPFAM" id="SSF63737">
    <property type="entry name" value="Leukotriene A4 hydrolase N-terminal domain"/>
    <property type="match status" value="1"/>
</dbReference>
<dbReference type="GO" id="GO:0008237">
    <property type="term" value="F:metallopeptidase activity"/>
    <property type="evidence" value="ECO:0007669"/>
    <property type="project" value="UniProtKB-KW"/>
</dbReference>
<gene>
    <name evidence="13" type="ORF">I303_05723</name>
</gene>
<reference evidence="13" key="1">
    <citation type="submission" date="2013-07" db="EMBL/GenBank/DDBJ databases">
        <title>The Genome Sequence of Cryptococcus dejecticola CBS10117.</title>
        <authorList>
            <consortium name="The Broad Institute Genome Sequencing Platform"/>
            <person name="Cuomo C."/>
            <person name="Litvintseva A."/>
            <person name="Chen Y."/>
            <person name="Heitman J."/>
            <person name="Sun S."/>
            <person name="Springer D."/>
            <person name="Dromer F."/>
            <person name="Young S.K."/>
            <person name="Zeng Q."/>
            <person name="Gargeya S."/>
            <person name="Fitzgerald M."/>
            <person name="Abouelleil A."/>
            <person name="Alvarado L."/>
            <person name="Berlin A.M."/>
            <person name="Chapman S.B."/>
            <person name="Dewar J."/>
            <person name="Goldberg J."/>
            <person name="Griggs A."/>
            <person name="Gujja S."/>
            <person name="Hansen M."/>
            <person name="Howarth C."/>
            <person name="Imamovic A."/>
            <person name="Larimer J."/>
            <person name="McCowan C."/>
            <person name="Murphy C."/>
            <person name="Pearson M."/>
            <person name="Priest M."/>
            <person name="Roberts A."/>
            <person name="Saif S."/>
            <person name="Shea T."/>
            <person name="Sykes S."/>
            <person name="Wortman J."/>
            <person name="Nusbaum C."/>
            <person name="Birren B."/>
        </authorList>
    </citation>
    <scope>NUCLEOTIDE SEQUENCE [LARGE SCALE GENOMIC DNA]</scope>
    <source>
        <strain evidence="13">CBS 10117</strain>
    </source>
</reference>
<keyword evidence="8" id="KW-0482">Metalloprotease</keyword>
<evidence type="ECO:0000256" key="5">
    <source>
        <dbReference type="ARBA" id="ARBA00022723"/>
    </source>
</evidence>
<dbReference type="InterPro" id="IPR038502">
    <property type="entry name" value="M1_LTA-4_hydro/amino_C_sf"/>
</dbReference>
<evidence type="ECO:0000256" key="3">
    <source>
        <dbReference type="ARBA" id="ARBA00022490"/>
    </source>
</evidence>
<feature type="active site" description="Proton acceptor" evidence="9">
    <location>
        <position position="315"/>
    </location>
</feature>
<comment type="cofactor">
    <cofactor evidence="11">
        <name>Zn(2+)</name>
        <dbReference type="ChEBI" id="CHEBI:29105"/>
    </cofactor>
    <text evidence="11">Binds 1 zinc ion per subunit.</text>
</comment>
<dbReference type="Gene3D" id="1.10.390.10">
    <property type="entry name" value="Neutral Protease Domain 2"/>
    <property type="match status" value="1"/>
</dbReference>
<dbReference type="InterPro" id="IPR014782">
    <property type="entry name" value="Peptidase_M1_dom"/>
</dbReference>
<name>A0A1A6A060_9TREE</name>
<dbReference type="OrthoDB" id="79562at2759"/>
<evidence type="ECO:0000256" key="2">
    <source>
        <dbReference type="ARBA" id="ARBA00010136"/>
    </source>
</evidence>
<evidence type="ECO:0000256" key="4">
    <source>
        <dbReference type="ARBA" id="ARBA00022670"/>
    </source>
</evidence>
<protein>
    <submittedName>
        <fullName evidence="13">Leukotriene A-4 hydrolase/aminopeptidase</fullName>
    </submittedName>
</protein>
<dbReference type="InterPro" id="IPR034015">
    <property type="entry name" value="M1_LTA4H"/>
</dbReference>
<dbReference type="InterPro" id="IPR042097">
    <property type="entry name" value="Aminopeptidase_N-like_N_sf"/>
</dbReference>
<dbReference type="Pfam" id="PF09127">
    <property type="entry name" value="Leuk-A4-hydro_C"/>
    <property type="match status" value="1"/>
</dbReference>
<keyword evidence="7 11" id="KW-0862">Zinc</keyword>